<organism evidence="2 3">
    <name type="scientific">Zostera marina</name>
    <name type="common">Eelgrass</name>
    <dbReference type="NCBI Taxonomy" id="29655"/>
    <lineage>
        <taxon>Eukaryota</taxon>
        <taxon>Viridiplantae</taxon>
        <taxon>Streptophyta</taxon>
        <taxon>Embryophyta</taxon>
        <taxon>Tracheophyta</taxon>
        <taxon>Spermatophyta</taxon>
        <taxon>Magnoliopsida</taxon>
        <taxon>Liliopsida</taxon>
        <taxon>Zosteraceae</taxon>
        <taxon>Zostera</taxon>
    </lineage>
</organism>
<evidence type="ECO:0000256" key="1">
    <source>
        <dbReference type="SAM" id="MobiDB-lite"/>
    </source>
</evidence>
<dbReference type="OMA" id="PTVHFTN"/>
<dbReference type="EMBL" id="LFYR01001739">
    <property type="protein sequence ID" value="KMZ59708.1"/>
    <property type="molecule type" value="Genomic_DNA"/>
</dbReference>
<accession>A0A0K9NSX2</accession>
<dbReference type="Proteomes" id="UP000036987">
    <property type="component" value="Unassembled WGS sequence"/>
</dbReference>
<keyword evidence="3" id="KW-1185">Reference proteome</keyword>
<gene>
    <name evidence="2" type="ORF">ZOSMA_65G00400</name>
</gene>
<dbReference type="OrthoDB" id="755598at2759"/>
<dbReference type="PANTHER" id="PTHR33675">
    <property type="entry name" value="NUCLEAR RECEPTOR FAMILY 2 GROUP C PROTEIN"/>
    <property type="match status" value="1"/>
</dbReference>
<feature type="region of interest" description="Disordered" evidence="1">
    <location>
        <begin position="136"/>
        <end position="173"/>
    </location>
</feature>
<evidence type="ECO:0000313" key="2">
    <source>
        <dbReference type="EMBL" id="KMZ59708.1"/>
    </source>
</evidence>
<dbReference type="PIRSF" id="PIRSF009193">
    <property type="entry name" value="UCP009193"/>
    <property type="match status" value="1"/>
</dbReference>
<dbReference type="AlphaFoldDB" id="A0A0K9NSX2"/>
<dbReference type="PANTHER" id="PTHR33675:SF1">
    <property type="entry name" value="HOLOCARBOXYLASE SYNTHETASE"/>
    <property type="match status" value="1"/>
</dbReference>
<feature type="compositionally biased region" description="Polar residues" evidence="1">
    <location>
        <begin position="136"/>
        <end position="148"/>
    </location>
</feature>
<name>A0A0K9NSX2_ZOSMR</name>
<sequence length="173" mass="19326">MGKRRRSAADFRLEEAERTMYTSFSSAANSLSHLYTDAMNQQKLSFVAGERNAMEKLHQWILRKHAEGPRPTIADVVSHLQKELNYGGEDSCTPRLHGNGQINEHSQEQTKNPVFLNALSSPDRRNLQSYQLAVGGSSNQSFQNSDLQNGDIHITGVADTSTDMQSDSPFRES</sequence>
<reference evidence="3" key="1">
    <citation type="journal article" date="2016" name="Nature">
        <title>The genome of the seagrass Zostera marina reveals angiosperm adaptation to the sea.</title>
        <authorList>
            <person name="Olsen J.L."/>
            <person name="Rouze P."/>
            <person name="Verhelst B."/>
            <person name="Lin Y.-C."/>
            <person name="Bayer T."/>
            <person name="Collen J."/>
            <person name="Dattolo E."/>
            <person name="De Paoli E."/>
            <person name="Dittami S."/>
            <person name="Maumus F."/>
            <person name="Michel G."/>
            <person name="Kersting A."/>
            <person name="Lauritano C."/>
            <person name="Lohaus R."/>
            <person name="Toepel M."/>
            <person name="Tonon T."/>
            <person name="Vanneste K."/>
            <person name="Amirebrahimi M."/>
            <person name="Brakel J."/>
            <person name="Bostroem C."/>
            <person name="Chovatia M."/>
            <person name="Grimwood J."/>
            <person name="Jenkins J.W."/>
            <person name="Jueterbock A."/>
            <person name="Mraz A."/>
            <person name="Stam W.T."/>
            <person name="Tice H."/>
            <person name="Bornberg-Bauer E."/>
            <person name="Green P.J."/>
            <person name="Pearson G.A."/>
            <person name="Procaccini G."/>
            <person name="Duarte C.M."/>
            <person name="Schmutz J."/>
            <person name="Reusch T.B.H."/>
            <person name="Van de Peer Y."/>
        </authorList>
    </citation>
    <scope>NUCLEOTIDE SEQUENCE [LARGE SCALE GENOMIC DNA]</scope>
    <source>
        <strain evidence="3">cv. Finnish</strain>
    </source>
</reference>
<proteinExistence type="predicted"/>
<dbReference type="InterPro" id="IPR016549">
    <property type="entry name" value="UCP009193"/>
</dbReference>
<feature type="compositionally biased region" description="Polar residues" evidence="1">
    <location>
        <begin position="158"/>
        <end position="173"/>
    </location>
</feature>
<comment type="caution">
    <text evidence="2">The sequence shown here is derived from an EMBL/GenBank/DDBJ whole genome shotgun (WGS) entry which is preliminary data.</text>
</comment>
<evidence type="ECO:0000313" key="3">
    <source>
        <dbReference type="Proteomes" id="UP000036987"/>
    </source>
</evidence>
<protein>
    <submittedName>
        <fullName evidence="2">Holocarboxylase synthetase</fullName>
    </submittedName>
</protein>